<feature type="active site" description="Proton donor" evidence="3">
    <location>
        <position position="299"/>
    </location>
</feature>
<name>A0AAU9IRD1_9CILI</name>
<feature type="binding site" evidence="5">
    <location>
        <position position="341"/>
    </location>
    <ligand>
        <name>Zn(2+)</name>
        <dbReference type="ChEBI" id="CHEBI:29105"/>
        <label>1</label>
    </ligand>
</feature>
<feature type="binding site" evidence="4">
    <location>
        <position position="451"/>
    </location>
    <ligand>
        <name>AMP</name>
        <dbReference type="ChEBI" id="CHEBI:456215"/>
    </ligand>
</feature>
<organism evidence="9 10">
    <name type="scientific">Blepharisma stoltei</name>
    <dbReference type="NCBI Taxonomy" id="1481888"/>
    <lineage>
        <taxon>Eukaryota</taxon>
        <taxon>Sar</taxon>
        <taxon>Alveolata</taxon>
        <taxon>Ciliophora</taxon>
        <taxon>Postciliodesmatophora</taxon>
        <taxon>Heterotrichea</taxon>
        <taxon>Heterotrichida</taxon>
        <taxon>Blepharismidae</taxon>
        <taxon>Blepharisma</taxon>
    </lineage>
</organism>
<dbReference type="GO" id="GO:0046872">
    <property type="term" value="F:metal ion binding"/>
    <property type="evidence" value="ECO:0007669"/>
    <property type="project" value="UniProtKB-KW"/>
</dbReference>
<dbReference type="GO" id="GO:0007165">
    <property type="term" value="P:signal transduction"/>
    <property type="evidence" value="ECO:0007669"/>
    <property type="project" value="InterPro"/>
</dbReference>
<comment type="caution">
    <text evidence="9">The sequence shown here is derived from an EMBL/GenBank/DDBJ whole genome shotgun (WGS) entry which is preliminary data.</text>
</comment>
<evidence type="ECO:0000256" key="5">
    <source>
        <dbReference type="PIRSR" id="PIRSR623088-3"/>
    </source>
</evidence>
<feature type="binding site" evidence="5">
    <location>
        <position position="342"/>
    </location>
    <ligand>
        <name>Zn(2+)</name>
        <dbReference type="ChEBI" id="CHEBI:29105"/>
        <label>2</label>
    </ligand>
</feature>
<reference evidence="9" key="1">
    <citation type="submission" date="2021-09" db="EMBL/GenBank/DDBJ databases">
        <authorList>
            <consortium name="AG Swart"/>
            <person name="Singh M."/>
            <person name="Singh A."/>
            <person name="Seah K."/>
            <person name="Emmerich C."/>
        </authorList>
    </citation>
    <scope>NUCLEOTIDE SEQUENCE</scope>
    <source>
        <strain evidence="9">ATCC30299</strain>
    </source>
</reference>
<dbReference type="Proteomes" id="UP001162131">
    <property type="component" value="Unassembled WGS sequence"/>
</dbReference>
<keyword evidence="2 6" id="KW-0378">Hydrolase</keyword>
<dbReference type="GO" id="GO:0004114">
    <property type="term" value="F:3',5'-cyclic-nucleotide phosphodiesterase activity"/>
    <property type="evidence" value="ECO:0007669"/>
    <property type="project" value="InterPro"/>
</dbReference>
<sequence length="548" mass="62371">MKHLLFAVPCETIQKLLYLTYAAVAIIWASFDGSIGDDGVTVLNSIELGLLILIIAVVLYNILSNFNSINFTTQKLLSMIITVVCLIMSLTQLSGAPIRNKSGIKGIFLVFKLILADIAMYDMLTSKENFHKSQSSVEVINPIDGKLAEILNNAMKLASNANDKDLMSEISLYFKSVCYKSPYEIEPDEKIEDKRDEAASLIGWNFSLKLDETSHPIDPQDIVPEAFHSSRNQDLDQLETFEFDIFRFNEENNHNGLQIIMNHLFNKFDLFNSLNIPQKQFRKFILRIQSGYKSENAYHNSTHAADVVQAFHFLLHNFDAKEICNFSLAEIAICYISASIHDYQHPGLTNFFLINTQHKLAMLYNDTAVLENFHVSSAFNLIMKPSTNIFVDMDPASIKLFRSKIISLVLATDMSKHFEEINRFENLIKSQEIASEGGKSTMMELLMHFCDISNVFRPYEICRKWAELISQEFFLQGDQEKELGILLSPTCDRNNVIIPKAQLSFIANFIDPFLNPMKTVFPKFENLVVLLDKNKEELQKSLAESSGI</sequence>
<dbReference type="SUPFAM" id="SSF109604">
    <property type="entry name" value="HD-domain/PDEase-like"/>
    <property type="match status" value="1"/>
</dbReference>
<feature type="binding site" evidence="4">
    <location>
        <position position="342"/>
    </location>
    <ligand>
        <name>AMP</name>
        <dbReference type="ChEBI" id="CHEBI:456215"/>
    </ligand>
</feature>
<keyword evidence="10" id="KW-1185">Reference proteome</keyword>
<evidence type="ECO:0000256" key="4">
    <source>
        <dbReference type="PIRSR" id="PIRSR623088-2"/>
    </source>
</evidence>
<dbReference type="PROSITE" id="PS00126">
    <property type="entry name" value="PDEASE_I_1"/>
    <property type="match status" value="1"/>
</dbReference>
<dbReference type="InterPro" id="IPR023088">
    <property type="entry name" value="PDEase"/>
</dbReference>
<dbReference type="PANTHER" id="PTHR11347">
    <property type="entry name" value="CYCLIC NUCLEOTIDE PHOSPHODIESTERASE"/>
    <property type="match status" value="1"/>
</dbReference>
<dbReference type="Pfam" id="PF00233">
    <property type="entry name" value="PDEase_I"/>
    <property type="match status" value="1"/>
</dbReference>
<proteinExistence type="inferred from homology"/>
<keyword evidence="7" id="KW-0812">Transmembrane</keyword>
<feature type="transmembrane region" description="Helical" evidence="7">
    <location>
        <begin position="12"/>
        <end position="31"/>
    </location>
</feature>
<evidence type="ECO:0000259" key="8">
    <source>
        <dbReference type="PROSITE" id="PS51845"/>
    </source>
</evidence>
<evidence type="ECO:0000313" key="10">
    <source>
        <dbReference type="Proteomes" id="UP001162131"/>
    </source>
</evidence>
<accession>A0AAU9IRD1</accession>
<feature type="binding site" evidence="5">
    <location>
        <position position="342"/>
    </location>
    <ligand>
        <name>Zn(2+)</name>
        <dbReference type="ChEBI" id="CHEBI:29105"/>
        <label>1</label>
    </ligand>
</feature>
<dbReference type="InterPro" id="IPR002073">
    <property type="entry name" value="PDEase_catalytic_dom"/>
</dbReference>
<dbReference type="AlphaFoldDB" id="A0AAU9IRD1"/>
<feature type="transmembrane region" description="Helical" evidence="7">
    <location>
        <begin position="75"/>
        <end position="94"/>
    </location>
</feature>
<dbReference type="EC" id="3.1.4.-" evidence="6"/>
<dbReference type="Gene3D" id="1.10.1300.10">
    <property type="entry name" value="3'5'-cyclic nucleotide phosphodiesterase, catalytic domain"/>
    <property type="match status" value="1"/>
</dbReference>
<evidence type="ECO:0000313" key="9">
    <source>
        <dbReference type="EMBL" id="CAG9315687.1"/>
    </source>
</evidence>
<keyword evidence="1 5" id="KW-0479">Metal-binding</keyword>
<dbReference type="InterPro" id="IPR036971">
    <property type="entry name" value="PDEase_catalytic_dom_sf"/>
</dbReference>
<evidence type="ECO:0000256" key="1">
    <source>
        <dbReference type="ARBA" id="ARBA00022723"/>
    </source>
</evidence>
<gene>
    <name evidence="9" type="ORF">BSTOLATCC_MIC14437</name>
</gene>
<evidence type="ECO:0000256" key="6">
    <source>
        <dbReference type="RuleBase" id="RU363067"/>
    </source>
</evidence>
<protein>
    <recommendedName>
        <fullName evidence="6">Phosphodiesterase</fullName>
        <ecNumber evidence="6">3.1.4.-</ecNumber>
    </recommendedName>
</protein>
<evidence type="ECO:0000256" key="3">
    <source>
        <dbReference type="PIRSR" id="PIRSR623088-1"/>
    </source>
</evidence>
<feature type="binding site" evidence="5">
    <location>
        <position position="451"/>
    </location>
    <ligand>
        <name>Zn(2+)</name>
        <dbReference type="ChEBI" id="CHEBI:29105"/>
        <label>1</label>
    </ligand>
</feature>
<dbReference type="InterPro" id="IPR023174">
    <property type="entry name" value="PDEase_CS"/>
</dbReference>
<feature type="transmembrane region" description="Helical" evidence="7">
    <location>
        <begin position="43"/>
        <end position="63"/>
    </location>
</feature>
<comment type="cofactor">
    <cofactor evidence="6">
        <name>a divalent metal cation</name>
        <dbReference type="ChEBI" id="CHEBI:60240"/>
    </cofactor>
    <text evidence="6">Binds 2 divalent metal cations per subunit. Site 1 may preferentially bind zinc ions, while site 2 has a preference for magnesium and/or manganese ions.</text>
</comment>
<feature type="binding site" evidence="5">
    <location>
        <position position="303"/>
    </location>
    <ligand>
        <name>Zn(2+)</name>
        <dbReference type="ChEBI" id="CHEBI:29105"/>
        <label>1</label>
    </ligand>
</feature>
<keyword evidence="7" id="KW-0472">Membrane</keyword>
<feature type="binding site" evidence="4">
    <location>
        <begin position="299"/>
        <end position="303"/>
    </location>
    <ligand>
        <name>AMP</name>
        <dbReference type="ChEBI" id="CHEBI:456215"/>
    </ligand>
</feature>
<keyword evidence="7" id="KW-1133">Transmembrane helix</keyword>
<dbReference type="PROSITE" id="PS51845">
    <property type="entry name" value="PDEASE_I_2"/>
    <property type="match status" value="1"/>
</dbReference>
<dbReference type="EMBL" id="CAJZBQ010000014">
    <property type="protein sequence ID" value="CAG9315687.1"/>
    <property type="molecule type" value="Genomic_DNA"/>
</dbReference>
<dbReference type="PRINTS" id="PR00387">
    <property type="entry name" value="PDIESTERASE1"/>
</dbReference>
<comment type="similarity">
    <text evidence="6">Belongs to the cyclic nucleotide phosphodiesterase family.</text>
</comment>
<feature type="binding site" evidence="4">
    <location>
        <position position="502"/>
    </location>
    <ligand>
        <name>AMP</name>
        <dbReference type="ChEBI" id="CHEBI:456215"/>
    </ligand>
</feature>
<evidence type="ECO:0000256" key="7">
    <source>
        <dbReference type="SAM" id="Phobius"/>
    </source>
</evidence>
<feature type="domain" description="PDEase" evidence="8">
    <location>
        <begin position="215"/>
        <end position="545"/>
    </location>
</feature>
<evidence type="ECO:0000256" key="2">
    <source>
        <dbReference type="ARBA" id="ARBA00022801"/>
    </source>
</evidence>